<dbReference type="InterPro" id="IPR029058">
    <property type="entry name" value="AB_hydrolase_fold"/>
</dbReference>
<dbReference type="InterPro" id="IPR050654">
    <property type="entry name" value="AChE-related_enzymes"/>
</dbReference>
<proteinExistence type="inferred from homology"/>
<dbReference type="PANTHER" id="PTHR43918">
    <property type="entry name" value="ACETYLCHOLINESTERASE"/>
    <property type="match status" value="1"/>
</dbReference>
<accession>A0ABR4PPG2</accession>
<dbReference type="SUPFAM" id="SSF53474">
    <property type="entry name" value="alpha/beta-Hydrolases"/>
    <property type="match status" value="1"/>
</dbReference>
<sequence length="561" mass="61206">MLFKLLPLVSALLLSDQVSASALLNPRSNSSSPTATVLNGTYFGKAVPEWQQDHFLGIPFAYPPVGPLRFKWPQSLNTSFEGARNATEYGFSCYQYGTNFSLSEDCLTLNVIRPTGVTKEDKLPVLVWIYGGGLYAGSTADPQYNLSGITRVGQDIGKPVITVSMNYRLGLWGFLQTPQLLAEGNANAGLLDQRLALRWIQENIASFGGDPSRVTVWGESAGAQSIAFHLHSYAGRDDRLFSAAILESGGPTGAQLQPLAAYTVPVENLTRTLGCWTAKNQLQCLREVPSEELFRNRVSQVWNPLVDGDFLTAYPSTLTAAGKFIKMPLLDGANSDEGSSFGVSGLDNETAIFNNLLAYRGYAIAPDTIRTLLELYPNDPANEPPYAIKEPVIFPSKGLQWRRHAAIAGDIVMIAQRRKMCIAYTEAGQDVYSYRFDTPLWNAAVTDGARHFTNVVFSFQNISGALGPVPQYANYTRLARDIGVAYISFANAWDPNPSSGGAGNTTNSSSSVLSTLPYWPKYDVAAPKNVVLNSNGSFVEPDTFRKEAMAFVSSVDKEFWA</sequence>
<feature type="domain" description="Carboxylesterase type B" evidence="4">
    <location>
        <begin position="38"/>
        <end position="531"/>
    </location>
</feature>
<evidence type="ECO:0000313" key="6">
    <source>
        <dbReference type="Proteomes" id="UP001629113"/>
    </source>
</evidence>
<dbReference type="InterPro" id="IPR019819">
    <property type="entry name" value="Carboxylesterase_B_CS"/>
</dbReference>
<dbReference type="PROSITE" id="PS00941">
    <property type="entry name" value="CARBOXYLESTERASE_B_2"/>
    <property type="match status" value="1"/>
</dbReference>
<keyword evidence="6" id="KW-1185">Reference proteome</keyword>
<evidence type="ECO:0000313" key="5">
    <source>
        <dbReference type="EMBL" id="KAL3425205.1"/>
    </source>
</evidence>
<dbReference type="Gene3D" id="3.40.50.1820">
    <property type="entry name" value="alpha/beta hydrolase"/>
    <property type="match status" value="1"/>
</dbReference>
<evidence type="ECO:0000256" key="1">
    <source>
        <dbReference type="ARBA" id="ARBA00005964"/>
    </source>
</evidence>
<organism evidence="5 6">
    <name type="scientific">Phlyctema vagabunda</name>
    <dbReference type="NCBI Taxonomy" id="108571"/>
    <lineage>
        <taxon>Eukaryota</taxon>
        <taxon>Fungi</taxon>
        <taxon>Dikarya</taxon>
        <taxon>Ascomycota</taxon>
        <taxon>Pezizomycotina</taxon>
        <taxon>Leotiomycetes</taxon>
        <taxon>Helotiales</taxon>
        <taxon>Dermateaceae</taxon>
        <taxon>Phlyctema</taxon>
    </lineage>
</organism>
<dbReference type="InterPro" id="IPR019826">
    <property type="entry name" value="Carboxylesterase_B_AS"/>
</dbReference>
<dbReference type="InterPro" id="IPR002018">
    <property type="entry name" value="CarbesteraseB"/>
</dbReference>
<keyword evidence="3" id="KW-0732">Signal</keyword>
<dbReference type="Pfam" id="PF00135">
    <property type="entry name" value="COesterase"/>
    <property type="match status" value="1"/>
</dbReference>
<name>A0ABR4PPG2_9HELO</name>
<dbReference type="PROSITE" id="PS00122">
    <property type="entry name" value="CARBOXYLESTERASE_B_1"/>
    <property type="match status" value="1"/>
</dbReference>
<dbReference type="EMBL" id="JBFCZG010000003">
    <property type="protein sequence ID" value="KAL3425205.1"/>
    <property type="molecule type" value="Genomic_DNA"/>
</dbReference>
<feature type="chain" id="PRO_5045013330" description="Carboxylic ester hydrolase" evidence="3">
    <location>
        <begin position="21"/>
        <end position="561"/>
    </location>
</feature>
<evidence type="ECO:0000259" key="4">
    <source>
        <dbReference type="Pfam" id="PF00135"/>
    </source>
</evidence>
<reference evidence="5 6" key="1">
    <citation type="submission" date="2024-06" db="EMBL/GenBank/DDBJ databases">
        <title>Complete genome of Phlyctema vagabunda strain 19-DSS-EL-015.</title>
        <authorList>
            <person name="Fiorenzani C."/>
        </authorList>
    </citation>
    <scope>NUCLEOTIDE SEQUENCE [LARGE SCALE GENOMIC DNA]</scope>
    <source>
        <strain evidence="5 6">19-DSS-EL-015</strain>
    </source>
</reference>
<keyword evidence="2 3" id="KW-0378">Hydrolase</keyword>
<dbReference type="Proteomes" id="UP001629113">
    <property type="component" value="Unassembled WGS sequence"/>
</dbReference>
<gene>
    <name evidence="5" type="ORF">PVAG01_04486</name>
</gene>
<comment type="similarity">
    <text evidence="1 3">Belongs to the type-B carboxylesterase/lipase family.</text>
</comment>
<evidence type="ECO:0000256" key="3">
    <source>
        <dbReference type="RuleBase" id="RU361235"/>
    </source>
</evidence>
<feature type="signal peptide" evidence="3">
    <location>
        <begin position="1"/>
        <end position="20"/>
    </location>
</feature>
<dbReference type="PANTHER" id="PTHR43918:SF4">
    <property type="entry name" value="CARBOXYLIC ESTER HYDROLASE"/>
    <property type="match status" value="1"/>
</dbReference>
<protein>
    <recommendedName>
        <fullName evidence="3">Carboxylic ester hydrolase</fullName>
        <ecNumber evidence="3">3.1.1.-</ecNumber>
    </recommendedName>
</protein>
<comment type="caution">
    <text evidence="5">The sequence shown here is derived from an EMBL/GenBank/DDBJ whole genome shotgun (WGS) entry which is preliminary data.</text>
</comment>
<evidence type="ECO:0000256" key="2">
    <source>
        <dbReference type="ARBA" id="ARBA00022801"/>
    </source>
</evidence>
<dbReference type="EC" id="3.1.1.-" evidence="3"/>